<dbReference type="AlphaFoldDB" id="A0A5E7PGE9"/>
<dbReference type="RefSeq" id="WP_122854638.1">
    <property type="nucleotide sequence ID" value="NZ_CABVIN010000009.1"/>
</dbReference>
<evidence type="ECO:0000256" key="1">
    <source>
        <dbReference type="SAM" id="MobiDB-lite"/>
    </source>
</evidence>
<organism evidence="2 3">
    <name type="scientific">Pseudomonas fluorescens</name>
    <dbReference type="NCBI Taxonomy" id="294"/>
    <lineage>
        <taxon>Bacteria</taxon>
        <taxon>Pseudomonadati</taxon>
        <taxon>Pseudomonadota</taxon>
        <taxon>Gammaproteobacteria</taxon>
        <taxon>Pseudomonadales</taxon>
        <taxon>Pseudomonadaceae</taxon>
        <taxon>Pseudomonas</taxon>
    </lineage>
</organism>
<dbReference type="EMBL" id="CABVIN010000009">
    <property type="protein sequence ID" value="VVP48120.1"/>
    <property type="molecule type" value="Genomic_DNA"/>
</dbReference>
<name>A0A5E7PGE9_PSEFL</name>
<evidence type="ECO:0000313" key="2">
    <source>
        <dbReference type="EMBL" id="VVP48120.1"/>
    </source>
</evidence>
<accession>A0A5E7PGE9</accession>
<gene>
    <name evidence="2" type="ORF">PS896_05218</name>
</gene>
<protein>
    <submittedName>
        <fullName evidence="2">Uncharacterized protein</fullName>
    </submittedName>
</protein>
<sequence length="88" mass="9478">MTESTKKPAAPVTTEAKKTSDGLSIKECIFESAAYYKTKSEGRRVLAVSAALELIARKAAGPTPTNLEAELKLLSKYADYIQAATKLK</sequence>
<feature type="region of interest" description="Disordered" evidence="1">
    <location>
        <begin position="1"/>
        <end position="20"/>
    </location>
</feature>
<reference evidence="2 3" key="1">
    <citation type="submission" date="2019-09" db="EMBL/GenBank/DDBJ databases">
        <authorList>
            <person name="Chandra G."/>
            <person name="Truman W A."/>
        </authorList>
    </citation>
    <scope>NUCLEOTIDE SEQUENCE [LARGE SCALE GENOMIC DNA]</scope>
    <source>
        <strain evidence="2">PS896</strain>
    </source>
</reference>
<dbReference type="Proteomes" id="UP000377224">
    <property type="component" value="Unassembled WGS sequence"/>
</dbReference>
<evidence type="ECO:0000313" key="3">
    <source>
        <dbReference type="Proteomes" id="UP000377224"/>
    </source>
</evidence>
<proteinExistence type="predicted"/>